<gene>
    <name evidence="2" type="ORF">HZ995_09420</name>
</gene>
<dbReference type="EMBL" id="CP060010">
    <property type="protein sequence ID" value="QTN34727.1"/>
    <property type="molecule type" value="Genomic_DNA"/>
</dbReference>
<sequence>MAQAITNIETDFGFARRVQAFIATYREARLEQQKFNETFRELNGLSDRELADIGIRRGDIEDIARAHVAGK</sequence>
<dbReference type="AlphaFoldDB" id="A0A975EM71"/>
<dbReference type="RefSeq" id="WP_209355413.1">
    <property type="nucleotide sequence ID" value="NZ_CP060010.1"/>
</dbReference>
<dbReference type="InterPro" id="IPR009506">
    <property type="entry name" value="YjiS-like"/>
</dbReference>
<reference evidence="2" key="1">
    <citation type="submission" date="2020-07" db="EMBL/GenBank/DDBJ databases">
        <title>Genome sequences of bacteria associated with the marine, planktonic diatom Thalassiosira profunda strain ECT2AJA-044.</title>
        <authorList>
            <person name="Gargas C.B."/>
            <person name="Roberts W.R."/>
            <person name="Alverson A.J."/>
        </authorList>
    </citation>
    <scope>NUCLEOTIDE SEQUENCE</scope>
    <source>
        <strain evidence="2">ECT2AJA-044</strain>
    </source>
</reference>
<protein>
    <submittedName>
        <fullName evidence="2">DUF1127 domain-containing protein</fullName>
    </submittedName>
</protein>
<dbReference type="Pfam" id="PF06568">
    <property type="entry name" value="YjiS-like"/>
    <property type="match status" value="1"/>
</dbReference>
<dbReference type="KEGG" id="cact:HZ995_09420"/>
<name>A0A975EM71_9RHOB</name>
<accession>A0A975EM71</accession>
<dbReference type="Proteomes" id="UP000665026">
    <property type="component" value="Chromosome"/>
</dbReference>
<evidence type="ECO:0000259" key="1">
    <source>
        <dbReference type="Pfam" id="PF06568"/>
    </source>
</evidence>
<evidence type="ECO:0000313" key="2">
    <source>
        <dbReference type="EMBL" id="QTN34727.1"/>
    </source>
</evidence>
<organism evidence="2 3">
    <name type="scientific">Cognatishimia activa</name>
    <dbReference type="NCBI Taxonomy" id="1715691"/>
    <lineage>
        <taxon>Bacteria</taxon>
        <taxon>Pseudomonadati</taxon>
        <taxon>Pseudomonadota</taxon>
        <taxon>Alphaproteobacteria</taxon>
        <taxon>Rhodobacterales</taxon>
        <taxon>Paracoccaceae</taxon>
        <taxon>Cognatishimia</taxon>
    </lineage>
</organism>
<evidence type="ECO:0000313" key="3">
    <source>
        <dbReference type="Proteomes" id="UP000665026"/>
    </source>
</evidence>
<proteinExistence type="predicted"/>
<feature type="domain" description="YjiS-like" evidence="1">
    <location>
        <begin position="22"/>
        <end position="61"/>
    </location>
</feature>